<evidence type="ECO:0000256" key="1">
    <source>
        <dbReference type="SAM" id="MobiDB-lite"/>
    </source>
</evidence>
<feature type="compositionally biased region" description="Basic and acidic residues" evidence="1">
    <location>
        <begin position="131"/>
        <end position="153"/>
    </location>
</feature>
<feature type="compositionally biased region" description="Basic and acidic residues" evidence="1">
    <location>
        <begin position="905"/>
        <end position="915"/>
    </location>
</feature>
<feature type="region of interest" description="Disordered" evidence="1">
    <location>
        <begin position="131"/>
        <end position="216"/>
    </location>
</feature>
<feature type="compositionally biased region" description="Low complexity" evidence="1">
    <location>
        <begin position="7"/>
        <end position="21"/>
    </location>
</feature>
<feature type="compositionally biased region" description="Polar residues" evidence="1">
    <location>
        <begin position="918"/>
        <end position="930"/>
    </location>
</feature>
<reference evidence="2 3" key="1">
    <citation type="journal article" date="2019" name="Philos. Trans. R. Soc. Lond., B, Biol. Sci.">
        <title>Ant behaviour and brain gene expression of defending hosts depend on the ecological success of the intruding social parasite.</title>
        <authorList>
            <person name="Kaur R."/>
            <person name="Stoldt M."/>
            <person name="Jongepier E."/>
            <person name="Feldmeyer B."/>
            <person name="Menzel F."/>
            <person name="Bornberg-Bauer E."/>
            <person name="Foitzik S."/>
        </authorList>
    </citation>
    <scope>NUCLEOTIDE SEQUENCE [LARGE SCALE GENOMIC DNA]</scope>
    <source>
        <tissue evidence="2">Whole body</tissue>
    </source>
</reference>
<name>A0A4S2JPZ7_9HYME</name>
<feature type="region of interest" description="Disordered" evidence="1">
    <location>
        <begin position="811"/>
        <end position="949"/>
    </location>
</feature>
<feature type="compositionally biased region" description="Basic and acidic residues" evidence="1">
    <location>
        <begin position="1203"/>
        <end position="1229"/>
    </location>
</feature>
<proteinExistence type="predicted"/>
<gene>
    <name evidence="2" type="ORF">DBV15_00496</name>
</gene>
<organism evidence="2 3">
    <name type="scientific">Temnothorax longispinosus</name>
    <dbReference type="NCBI Taxonomy" id="300112"/>
    <lineage>
        <taxon>Eukaryota</taxon>
        <taxon>Metazoa</taxon>
        <taxon>Ecdysozoa</taxon>
        <taxon>Arthropoda</taxon>
        <taxon>Hexapoda</taxon>
        <taxon>Insecta</taxon>
        <taxon>Pterygota</taxon>
        <taxon>Neoptera</taxon>
        <taxon>Endopterygota</taxon>
        <taxon>Hymenoptera</taxon>
        <taxon>Apocrita</taxon>
        <taxon>Aculeata</taxon>
        <taxon>Formicoidea</taxon>
        <taxon>Formicidae</taxon>
        <taxon>Myrmicinae</taxon>
        <taxon>Temnothorax</taxon>
    </lineage>
</organism>
<feature type="compositionally biased region" description="Polar residues" evidence="1">
    <location>
        <begin position="760"/>
        <end position="773"/>
    </location>
</feature>
<keyword evidence="3" id="KW-1185">Reference proteome</keyword>
<feature type="compositionally biased region" description="Basic and acidic residues" evidence="1">
    <location>
        <begin position="884"/>
        <end position="898"/>
    </location>
</feature>
<feature type="compositionally biased region" description="Low complexity" evidence="1">
    <location>
        <begin position="161"/>
        <end position="176"/>
    </location>
</feature>
<feature type="compositionally biased region" description="Basic and acidic residues" evidence="1">
    <location>
        <begin position="362"/>
        <end position="372"/>
    </location>
</feature>
<feature type="region of interest" description="Disordered" evidence="1">
    <location>
        <begin position="756"/>
        <end position="779"/>
    </location>
</feature>
<accession>A0A4S2JPZ7</accession>
<evidence type="ECO:0000313" key="3">
    <source>
        <dbReference type="Proteomes" id="UP000310200"/>
    </source>
</evidence>
<evidence type="ECO:0000313" key="2">
    <source>
        <dbReference type="EMBL" id="TGZ38271.1"/>
    </source>
</evidence>
<feature type="region of interest" description="Disordered" evidence="1">
    <location>
        <begin position="1"/>
        <end position="26"/>
    </location>
</feature>
<protein>
    <submittedName>
        <fullName evidence="2">Uncharacterized protein</fullName>
    </submittedName>
</protein>
<sequence>MHPCVESRASSSTDSSDSSPSDLRRRLEDLPSPNEFIFLADRVAAHGRRICRKREVFLRLHGVANRIEENDEWEEREQKAGLESFLEASRPKDARARRRARARLESSPCRDDKAMVISQAASSTGPFKIIVNDDKLNPTESSMDRSARDDRLRLPAIAIPRGQSRSSSLSEPSSTRFSHHSNGESLDTRSKTASHSYRNFTPRDRASKSADLPSVSPFSLSGVQPKKFGGYRPSPGVIMKNLSSGSESECANGASRGFSSVRKIGNTIATLELSSPESRAVSSVNGPIKKMPIMSARTDITGSILPNLLPSSRSLDNDDLNHRIAENTSRSYIGQVNRDGTKTCNERTSHDGFVAKTSSELRQAEPEYEDTRYQQQETPQATSTFFARSFMPRSAELVTSTYNEQVIHNEPATKAYNEFKLVGSEFDDKREEVEDYQHITSKIHHDDIQNQFEFNCPTGRSNFEATSLENNGNVLDVAEWNRSTSLYTKDAVDTSHFIEAIQNDDAEDALSSQTSEPYGSEDHSRSSCTAKIYSQKETFSSRRPQNGIDTSDKCDREIITKVPTLALNSQDISYSTSAGSRECSATRPLDPHALIKALSDVSLRQEKHQGGDVSRKREGFYRAKDTIDVSSRASDFPTKGETWRVPRFSTSESPEKSLSRVSSKIPVRISSSKIISPGNKLSGCYIPENSSETANYAESKFIERNNVPCVTNLSCSQICKRDSSLKSLRSKGIEVAIAGGAFAPDDKTAEFEINDRAPGSLTSSNLRNSQSTPFGDYSRDKMQRLSGSKFQGESCPPVFFRKAAYPSSQDYARIDDDVRSRSDRSTSRKSVDTMDVTSVTESPGLSKYKKTESSQIESLRNVEENVTWRTEDECASINDEENLEDTKDKDYVSRDKMPEGPYLQENEHYELRRYDSSPLRTQQFDSSSEIQKGGRKRRAGDDGEFNDDKISFDQNLEITKIAQSENLTFQVRRTQELSSFAARISSSMLNLNYEPKRKKKKSQERFPFTISEASGALSAKHENASDYKSPDENFGRTKMDDQLREKTVYQLKTHPSVTRLATSGMEDTVTDILCCVAQEKKENAMSSKSKLKAFIRIFSKLRKAPKRPNDKTPESAKIIYENNACRADSKANSCSGDSSTEEARKTYSDDRWIDHHAARSKPTLVSSWETSKKTESFQAIAQEHLPRRYDRDDLWVQDIKNSSFEKKDGEETQQRKDEANGSEESPPKDRYSIFLAKNLQSNHDNYLKEKHDVPISDHVISPDGKDKRSIDRKVPSNFISEVEEIEEELTDCLCWRLWHIIAPFKYRSSIKEQASRTKRSNSLLQKRKK</sequence>
<feature type="compositionally biased region" description="Basic and acidic residues" evidence="1">
    <location>
        <begin position="812"/>
        <end position="832"/>
    </location>
</feature>
<dbReference type="Proteomes" id="UP000310200">
    <property type="component" value="Unassembled WGS sequence"/>
</dbReference>
<dbReference type="EMBL" id="QBLH01003436">
    <property type="protein sequence ID" value="TGZ38271.1"/>
    <property type="molecule type" value="Genomic_DNA"/>
</dbReference>
<feature type="compositionally biased region" description="Basic and acidic residues" evidence="1">
    <location>
        <begin position="1019"/>
        <end position="1039"/>
    </location>
</feature>
<feature type="region of interest" description="Disordered" evidence="1">
    <location>
        <begin position="360"/>
        <end position="379"/>
    </location>
</feature>
<feature type="region of interest" description="Disordered" evidence="1">
    <location>
        <begin position="1017"/>
        <end position="1039"/>
    </location>
</feature>
<comment type="caution">
    <text evidence="2">The sequence shown here is derived from an EMBL/GenBank/DDBJ whole genome shotgun (WGS) entry which is preliminary data.</text>
</comment>
<feature type="region of interest" description="Disordered" evidence="1">
    <location>
        <begin position="1202"/>
        <end position="1229"/>
    </location>
</feature>
<feature type="region of interest" description="Disordered" evidence="1">
    <location>
        <begin position="507"/>
        <end position="527"/>
    </location>
</feature>